<dbReference type="Pfam" id="PF04912">
    <property type="entry name" value="Dynamitin"/>
    <property type="match status" value="1"/>
</dbReference>
<dbReference type="GO" id="GO:0005737">
    <property type="term" value="C:cytoplasm"/>
    <property type="evidence" value="ECO:0007669"/>
    <property type="project" value="UniProtKB-SubCell"/>
</dbReference>
<accession>A0A023BAQ5</accession>
<proteinExistence type="predicted"/>
<protein>
    <submittedName>
        <fullName evidence="3">Dynamitin</fullName>
    </submittedName>
</protein>
<dbReference type="Proteomes" id="UP000019763">
    <property type="component" value="Unassembled WGS sequence"/>
</dbReference>
<dbReference type="AlphaFoldDB" id="A0A023BAQ5"/>
<evidence type="ECO:0000313" key="4">
    <source>
        <dbReference type="Proteomes" id="UP000019763"/>
    </source>
</evidence>
<dbReference type="GeneID" id="22911403"/>
<dbReference type="VEuPathDB" id="CryptoDB:GNI_035640"/>
<keyword evidence="4" id="KW-1185">Reference proteome</keyword>
<dbReference type="GO" id="GO:0005869">
    <property type="term" value="C:dynactin complex"/>
    <property type="evidence" value="ECO:0007669"/>
    <property type="project" value="InterPro"/>
</dbReference>
<organism evidence="3 4">
    <name type="scientific">Gregarina niphandrodes</name>
    <name type="common">Septate eugregarine</name>
    <dbReference type="NCBI Taxonomy" id="110365"/>
    <lineage>
        <taxon>Eukaryota</taxon>
        <taxon>Sar</taxon>
        <taxon>Alveolata</taxon>
        <taxon>Apicomplexa</taxon>
        <taxon>Conoidasida</taxon>
        <taxon>Gregarinasina</taxon>
        <taxon>Eugregarinorida</taxon>
        <taxon>Gregarinidae</taxon>
        <taxon>Gregarina</taxon>
    </lineage>
</organism>
<keyword evidence="2" id="KW-0963">Cytoplasm</keyword>
<evidence type="ECO:0000256" key="2">
    <source>
        <dbReference type="ARBA" id="ARBA00022490"/>
    </source>
</evidence>
<comment type="caution">
    <text evidence="3">The sequence shown here is derived from an EMBL/GenBank/DDBJ whole genome shotgun (WGS) entry which is preliminary data.</text>
</comment>
<sequence length="326" mass="37083">MESLSRENTQYGLDRRLSEVVYEARGTGEIQSASQPGIQGGSEQNVLTELDILFQKIKAQRTTREVLGNIPERLQTAPEQLQSIREQLDLIQHEFNELVEGKDNLLKLVINNQKATLSPEQIKELSGKAVEELATLVDQQDMNQTIAFARDQIEQIESDEKFQAFLNDPRSIKDTAISVLANAPAVASEDQLKDVQIFTSPSSTKLYVELADVNERLSELERIVGINTANRLKYSFTDMPSALCQLTHQLVLLEPQRIEALKEKAVNLNDEYKRLSSVIAGTGEHDRRINTLYTNMNRWLTLSHSLPKVRPFRFIRRAAHGRFWIK</sequence>
<dbReference type="RefSeq" id="XP_011129283.1">
    <property type="nucleotide sequence ID" value="XM_011130981.1"/>
</dbReference>
<reference evidence="3" key="1">
    <citation type="submission" date="2013-12" db="EMBL/GenBank/DDBJ databases">
        <authorList>
            <person name="Omoto C.K."/>
            <person name="Sibley D."/>
            <person name="Venepally P."/>
            <person name="Hadjithomas M."/>
            <person name="Karamycheva S."/>
            <person name="Brunk B."/>
            <person name="Roos D."/>
            <person name="Caler E."/>
            <person name="Lorenzi H."/>
        </authorList>
    </citation>
    <scope>NUCLEOTIDE SEQUENCE</scope>
</reference>
<dbReference type="GO" id="GO:0007017">
    <property type="term" value="P:microtubule-based process"/>
    <property type="evidence" value="ECO:0007669"/>
    <property type="project" value="InterPro"/>
</dbReference>
<dbReference type="EMBL" id="AFNH02000273">
    <property type="protein sequence ID" value="EZG78479.1"/>
    <property type="molecule type" value="Genomic_DNA"/>
</dbReference>
<dbReference type="InterPro" id="IPR028133">
    <property type="entry name" value="Dynamitin"/>
</dbReference>
<comment type="subcellular location">
    <subcellularLocation>
        <location evidence="1">Cytoplasm</location>
    </subcellularLocation>
</comment>
<gene>
    <name evidence="3" type="ORF">GNI_035640</name>
</gene>
<name>A0A023BAQ5_GRENI</name>
<evidence type="ECO:0000256" key="1">
    <source>
        <dbReference type="ARBA" id="ARBA00004496"/>
    </source>
</evidence>
<evidence type="ECO:0000313" key="3">
    <source>
        <dbReference type="EMBL" id="EZG78479.1"/>
    </source>
</evidence>